<keyword evidence="9" id="KW-1185">Reference proteome</keyword>
<dbReference type="RefSeq" id="WP_267152999.1">
    <property type="nucleotide sequence ID" value="NZ_JAPMLT010000012.1"/>
</dbReference>
<keyword evidence="2" id="KW-0479">Metal-binding</keyword>
<dbReference type="InterPro" id="IPR050728">
    <property type="entry name" value="Zinc_Metalloprotease_M4"/>
</dbReference>
<dbReference type="InterPro" id="IPR011096">
    <property type="entry name" value="FTP_domain"/>
</dbReference>
<dbReference type="PANTHER" id="PTHR33794">
    <property type="entry name" value="BACILLOLYSIN"/>
    <property type="match status" value="1"/>
</dbReference>
<evidence type="ECO:0000259" key="7">
    <source>
        <dbReference type="Pfam" id="PF07504"/>
    </source>
</evidence>
<evidence type="ECO:0000256" key="1">
    <source>
        <dbReference type="ARBA" id="ARBA00022670"/>
    </source>
</evidence>
<evidence type="ECO:0000256" key="6">
    <source>
        <dbReference type="SAM" id="SignalP"/>
    </source>
</evidence>
<keyword evidence="3" id="KW-0378">Hydrolase</keyword>
<protein>
    <recommendedName>
        <fullName evidence="7">FTP domain-containing protein</fullName>
    </recommendedName>
</protein>
<organism evidence="8 9">
    <name type="scientific">Tumebacillus lacus</name>
    <dbReference type="NCBI Taxonomy" id="2995335"/>
    <lineage>
        <taxon>Bacteria</taxon>
        <taxon>Bacillati</taxon>
        <taxon>Bacillota</taxon>
        <taxon>Bacilli</taxon>
        <taxon>Bacillales</taxon>
        <taxon>Alicyclobacillaceae</taxon>
        <taxon>Tumebacillus</taxon>
    </lineage>
</organism>
<keyword evidence="4" id="KW-0862">Zinc</keyword>
<dbReference type="Proteomes" id="UP001208017">
    <property type="component" value="Unassembled WGS sequence"/>
</dbReference>
<feature type="chain" id="PRO_5046389405" description="FTP domain-containing protein" evidence="6">
    <location>
        <begin position="27"/>
        <end position="250"/>
    </location>
</feature>
<dbReference type="EMBL" id="JAPMLT010000012">
    <property type="protein sequence ID" value="MCX7571753.1"/>
    <property type="molecule type" value="Genomic_DNA"/>
</dbReference>
<proteinExistence type="predicted"/>
<keyword evidence="6" id="KW-0732">Signal</keyword>
<evidence type="ECO:0000256" key="2">
    <source>
        <dbReference type="ARBA" id="ARBA00022723"/>
    </source>
</evidence>
<gene>
    <name evidence="8" type="ORF">OS242_17555</name>
</gene>
<dbReference type="PANTHER" id="PTHR33794:SF1">
    <property type="entry name" value="BACILLOLYSIN"/>
    <property type="match status" value="1"/>
</dbReference>
<evidence type="ECO:0000256" key="4">
    <source>
        <dbReference type="ARBA" id="ARBA00022833"/>
    </source>
</evidence>
<keyword evidence="1" id="KW-0645">Protease</keyword>
<evidence type="ECO:0000313" key="9">
    <source>
        <dbReference type="Proteomes" id="UP001208017"/>
    </source>
</evidence>
<feature type="signal peptide" evidence="6">
    <location>
        <begin position="1"/>
        <end position="26"/>
    </location>
</feature>
<name>A0ABT3X4C8_9BACL</name>
<keyword evidence="5" id="KW-0482">Metalloprotease</keyword>
<evidence type="ECO:0000313" key="8">
    <source>
        <dbReference type="EMBL" id="MCX7571753.1"/>
    </source>
</evidence>
<evidence type="ECO:0000256" key="3">
    <source>
        <dbReference type="ARBA" id="ARBA00022801"/>
    </source>
</evidence>
<comment type="caution">
    <text evidence="8">The sequence shown here is derived from an EMBL/GenBank/DDBJ whole genome shotgun (WGS) entry which is preliminary data.</text>
</comment>
<accession>A0ABT3X4C8</accession>
<sequence length="250" mass="27943">MRARNKKWLSLTLSLAVLLAPGAAMAENNNDQLSPNEHRQLRQITELSGGTISIQWDQERGTPRSISGRLSKPLKGEPLDMAYTFLGTVKELYHVEAPRKSFRLRKVSKDELGMTHIRLAHIARDIPVWGDEIIIHIDKNGVVRSVNGQFTPKIEANSEQFTAAKIDAAKAIQNALADVKVEKPDAPPTAMLYYFPHPTPDSVTLTYIVTILDQSAPAEWKVFVDAVSGDVVHKYNNIKFKQGLKKPKQQ</sequence>
<dbReference type="Gene3D" id="3.10.450.490">
    <property type="match status" value="1"/>
</dbReference>
<reference evidence="8 9" key="1">
    <citation type="submission" date="2022-11" db="EMBL/GenBank/DDBJ databases">
        <title>Study of microbial diversity in lake waters.</title>
        <authorList>
            <person name="Zhang J."/>
        </authorList>
    </citation>
    <scope>NUCLEOTIDE SEQUENCE [LARGE SCALE GENOMIC DNA]</scope>
    <source>
        <strain evidence="8 9">DT12</strain>
    </source>
</reference>
<dbReference type="Pfam" id="PF07504">
    <property type="entry name" value="FTP"/>
    <property type="match status" value="1"/>
</dbReference>
<evidence type="ECO:0000256" key="5">
    <source>
        <dbReference type="ARBA" id="ARBA00023049"/>
    </source>
</evidence>
<feature type="domain" description="FTP" evidence="7">
    <location>
        <begin position="101"/>
        <end position="150"/>
    </location>
</feature>